<dbReference type="InterPro" id="IPR008974">
    <property type="entry name" value="TRAF-like"/>
</dbReference>
<keyword evidence="4" id="KW-1185">Reference proteome</keyword>
<dbReference type="eggNOG" id="KOG1987">
    <property type="taxonomic scope" value="Eukaryota"/>
</dbReference>
<dbReference type="InterPro" id="IPR045005">
    <property type="entry name" value="BPM1-6"/>
</dbReference>
<protein>
    <recommendedName>
        <fullName evidence="2">MATH domain-containing protein</fullName>
    </recommendedName>
</protein>
<sequence length="134" mass="14989">MAQYQFRFLGDVGEQAPPLTLTRNKFTSWKGWGLCKFITREELERSVHLKDDTFTVRCDIVITKEFISEERTTTPSEESFVAVPPSDLQRHLGDLLHDEKGADVVFEAGGETFAAHGACSRPGRRSSARSCLAP</sequence>
<feature type="domain" description="MATH" evidence="2">
    <location>
        <begin position="1"/>
        <end position="60"/>
    </location>
</feature>
<dbReference type="AlphaFoldDB" id="A0A0E0EY51"/>
<dbReference type="Proteomes" id="UP000008021">
    <property type="component" value="Chromosome 10"/>
</dbReference>
<evidence type="ECO:0000313" key="4">
    <source>
        <dbReference type="Proteomes" id="UP000008021"/>
    </source>
</evidence>
<dbReference type="GO" id="GO:0016567">
    <property type="term" value="P:protein ubiquitination"/>
    <property type="evidence" value="ECO:0007669"/>
    <property type="project" value="InterPro"/>
</dbReference>
<name>A0A0E0EY51_9ORYZ</name>
<accession>A0A0E0EY51</accession>
<reference evidence="3" key="2">
    <citation type="submission" date="2018-05" db="EMBL/GenBank/DDBJ databases">
        <title>OmerRS3 (Oryza meridionalis Reference Sequence Version 3).</title>
        <authorList>
            <person name="Zhang J."/>
            <person name="Kudrna D."/>
            <person name="Lee S."/>
            <person name="Talag J."/>
            <person name="Welchert J."/>
            <person name="Wing R.A."/>
        </authorList>
    </citation>
    <scope>NUCLEOTIDE SEQUENCE [LARGE SCALE GENOMIC DNA]</scope>
    <source>
        <strain evidence="3">cv. OR44</strain>
    </source>
</reference>
<evidence type="ECO:0000259" key="2">
    <source>
        <dbReference type="PROSITE" id="PS50144"/>
    </source>
</evidence>
<dbReference type="InterPro" id="IPR002083">
    <property type="entry name" value="MATH/TRAF_dom"/>
</dbReference>
<dbReference type="Gene3D" id="3.30.710.10">
    <property type="entry name" value="Potassium Channel Kv1.1, Chain A"/>
    <property type="match status" value="1"/>
</dbReference>
<dbReference type="HOGENOM" id="CLU_1899516_0_0_1"/>
<dbReference type="SUPFAM" id="SSF49599">
    <property type="entry name" value="TRAF domain-like"/>
    <property type="match status" value="1"/>
</dbReference>
<dbReference type="InterPro" id="IPR011333">
    <property type="entry name" value="SKP1/BTB/POZ_sf"/>
</dbReference>
<dbReference type="Gene3D" id="2.60.210.10">
    <property type="entry name" value="Apoptosis, Tumor Necrosis Factor Receptor Associated Protein 2, Chain A"/>
    <property type="match status" value="1"/>
</dbReference>
<dbReference type="PANTHER" id="PTHR26379">
    <property type="entry name" value="BTB/POZ AND MATH DOMAIN-CONTAINING PROTEIN 1"/>
    <property type="match status" value="1"/>
</dbReference>
<proteinExistence type="predicted"/>
<evidence type="ECO:0000313" key="3">
    <source>
        <dbReference type="EnsemblPlants" id="OMERI10G08060.1"/>
    </source>
</evidence>
<reference evidence="3" key="1">
    <citation type="submission" date="2015-04" db="UniProtKB">
        <authorList>
            <consortium name="EnsemblPlants"/>
        </authorList>
    </citation>
    <scope>IDENTIFICATION</scope>
</reference>
<comment type="pathway">
    <text evidence="1">Protein modification; protein ubiquitination.</text>
</comment>
<dbReference type="PANTHER" id="PTHR26379:SF429">
    <property type="entry name" value="OS10G0428900 PROTEIN"/>
    <property type="match status" value="1"/>
</dbReference>
<dbReference type="EnsemblPlants" id="OMERI10G08060.1">
    <property type="protein sequence ID" value="OMERI10G08060.1"/>
    <property type="gene ID" value="OMERI10G08060"/>
</dbReference>
<dbReference type="STRING" id="40149.A0A0E0EY51"/>
<dbReference type="Gramene" id="OMERI10G08060.1">
    <property type="protein sequence ID" value="OMERI10G08060.1"/>
    <property type="gene ID" value="OMERI10G08060"/>
</dbReference>
<dbReference type="CDD" id="cd00121">
    <property type="entry name" value="MATH"/>
    <property type="match status" value="1"/>
</dbReference>
<dbReference type="PROSITE" id="PS50144">
    <property type="entry name" value="MATH"/>
    <property type="match status" value="1"/>
</dbReference>
<organism evidence="3">
    <name type="scientific">Oryza meridionalis</name>
    <dbReference type="NCBI Taxonomy" id="40149"/>
    <lineage>
        <taxon>Eukaryota</taxon>
        <taxon>Viridiplantae</taxon>
        <taxon>Streptophyta</taxon>
        <taxon>Embryophyta</taxon>
        <taxon>Tracheophyta</taxon>
        <taxon>Spermatophyta</taxon>
        <taxon>Magnoliopsida</taxon>
        <taxon>Liliopsida</taxon>
        <taxon>Poales</taxon>
        <taxon>Poaceae</taxon>
        <taxon>BOP clade</taxon>
        <taxon>Oryzoideae</taxon>
        <taxon>Oryzeae</taxon>
        <taxon>Oryzinae</taxon>
        <taxon>Oryza</taxon>
    </lineage>
</organism>
<evidence type="ECO:0000256" key="1">
    <source>
        <dbReference type="ARBA" id="ARBA00004906"/>
    </source>
</evidence>